<dbReference type="EMBL" id="MU003516">
    <property type="protein sequence ID" value="KAF2468337.1"/>
    <property type="molecule type" value="Genomic_DNA"/>
</dbReference>
<name>A0ACB6QQH7_9PLEO</name>
<dbReference type="Proteomes" id="UP000799755">
    <property type="component" value="Unassembled WGS sequence"/>
</dbReference>
<evidence type="ECO:0000313" key="2">
    <source>
        <dbReference type="Proteomes" id="UP000799755"/>
    </source>
</evidence>
<keyword evidence="2" id="KW-1185">Reference proteome</keyword>
<accession>A0ACB6QQH7</accession>
<comment type="caution">
    <text evidence="1">The sequence shown here is derived from an EMBL/GenBank/DDBJ whole genome shotgun (WGS) entry which is preliminary data.</text>
</comment>
<sequence>MPSNDPFQHIVVGYPKLAAKIEIQPEAAIFRKFGALNAQNLLYFQAELTCLEQELRDQQLEDDNDRNPDQGVKKCKYAKSWDWLRDSQEDGDTTQLDLVLKIRETLKEYNHALLQQSMILNLSSPGKWDLHNLQDYLQAPEMGPLALEGEDATIWGSVKDRKSHKPDLVALCPRRREDAFSSWVAESAIVNLFRCGCARFMKPSRIHGVVGYEDSTIYRITYWITSILASLIPIASIVILYCVYSMRARLGIIAAFNLLVAVCLMGLANAKRAEVFAITAA</sequence>
<organism evidence="1 2">
    <name type="scientific">Lindgomyces ingoldianus</name>
    <dbReference type="NCBI Taxonomy" id="673940"/>
    <lineage>
        <taxon>Eukaryota</taxon>
        <taxon>Fungi</taxon>
        <taxon>Dikarya</taxon>
        <taxon>Ascomycota</taxon>
        <taxon>Pezizomycotina</taxon>
        <taxon>Dothideomycetes</taxon>
        <taxon>Pleosporomycetidae</taxon>
        <taxon>Pleosporales</taxon>
        <taxon>Lindgomycetaceae</taxon>
        <taxon>Lindgomyces</taxon>
    </lineage>
</organism>
<reference evidence="1" key="1">
    <citation type="journal article" date="2020" name="Stud. Mycol.">
        <title>101 Dothideomycetes genomes: a test case for predicting lifestyles and emergence of pathogens.</title>
        <authorList>
            <person name="Haridas S."/>
            <person name="Albert R."/>
            <person name="Binder M."/>
            <person name="Bloem J."/>
            <person name="Labutti K."/>
            <person name="Salamov A."/>
            <person name="Andreopoulos B."/>
            <person name="Baker S."/>
            <person name="Barry K."/>
            <person name="Bills G."/>
            <person name="Bluhm B."/>
            <person name="Cannon C."/>
            <person name="Castanera R."/>
            <person name="Culley D."/>
            <person name="Daum C."/>
            <person name="Ezra D."/>
            <person name="Gonzalez J."/>
            <person name="Henrissat B."/>
            <person name="Kuo A."/>
            <person name="Liang C."/>
            <person name="Lipzen A."/>
            <person name="Lutzoni F."/>
            <person name="Magnuson J."/>
            <person name="Mondo S."/>
            <person name="Nolan M."/>
            <person name="Ohm R."/>
            <person name="Pangilinan J."/>
            <person name="Park H.-J."/>
            <person name="Ramirez L."/>
            <person name="Alfaro M."/>
            <person name="Sun H."/>
            <person name="Tritt A."/>
            <person name="Yoshinaga Y."/>
            <person name="Zwiers L.-H."/>
            <person name="Turgeon B."/>
            <person name="Goodwin S."/>
            <person name="Spatafora J."/>
            <person name="Crous P."/>
            <person name="Grigoriev I."/>
        </authorList>
    </citation>
    <scope>NUCLEOTIDE SEQUENCE</scope>
    <source>
        <strain evidence="1">ATCC 200398</strain>
    </source>
</reference>
<proteinExistence type="predicted"/>
<protein>
    <submittedName>
        <fullName evidence="1">Uncharacterized protein</fullName>
    </submittedName>
</protein>
<evidence type="ECO:0000313" key="1">
    <source>
        <dbReference type="EMBL" id="KAF2468337.1"/>
    </source>
</evidence>
<gene>
    <name evidence="1" type="ORF">BDR25DRAFT_335447</name>
</gene>